<dbReference type="EMBL" id="AAFI02000194">
    <property type="protein sequence ID" value="EAL61087.1"/>
    <property type="molecule type" value="Genomic_DNA"/>
</dbReference>
<dbReference type="HOGENOM" id="CLU_800303_0_0_1"/>
<evidence type="ECO:0000313" key="3">
    <source>
        <dbReference type="EMBL" id="EAL61087.1"/>
    </source>
</evidence>
<feature type="compositionally biased region" description="Basic and acidic residues" evidence="1">
    <location>
        <begin position="91"/>
        <end position="111"/>
    </location>
</feature>
<evidence type="ECO:0000256" key="2">
    <source>
        <dbReference type="SAM" id="Phobius"/>
    </source>
</evidence>
<dbReference type="VEuPathDB" id="AmoebaDB:DDB_G0292568"/>
<feature type="compositionally biased region" description="Basic and acidic residues" evidence="1">
    <location>
        <begin position="66"/>
        <end position="82"/>
    </location>
</feature>
<dbReference type="dictyBase" id="DDB_G0292568"/>
<dbReference type="AlphaFoldDB" id="Q54D27"/>
<dbReference type="eggNOG" id="ENOG502RSNJ">
    <property type="taxonomic scope" value="Eukaryota"/>
</dbReference>
<dbReference type="InParanoid" id="Q54D27"/>
<dbReference type="OMA" id="EDNTQPK"/>
<organism evidence="3 4">
    <name type="scientific">Dictyostelium discoideum</name>
    <name type="common">Social amoeba</name>
    <dbReference type="NCBI Taxonomy" id="44689"/>
    <lineage>
        <taxon>Eukaryota</taxon>
        <taxon>Amoebozoa</taxon>
        <taxon>Evosea</taxon>
        <taxon>Eumycetozoa</taxon>
        <taxon>Dictyostelia</taxon>
        <taxon>Dictyosteliales</taxon>
        <taxon>Dictyosteliaceae</taxon>
        <taxon>Dictyostelium</taxon>
    </lineage>
</organism>
<feature type="compositionally biased region" description="Basic and acidic residues" evidence="1">
    <location>
        <begin position="122"/>
        <end position="156"/>
    </location>
</feature>
<evidence type="ECO:0000256" key="1">
    <source>
        <dbReference type="SAM" id="MobiDB-lite"/>
    </source>
</evidence>
<keyword evidence="2" id="KW-0472">Membrane</keyword>
<keyword evidence="2" id="KW-1133">Transmembrane helix</keyword>
<gene>
    <name evidence="3" type="ORF">DDB_G0292568</name>
</gene>
<keyword evidence="4" id="KW-1185">Reference proteome</keyword>
<dbReference type="RefSeq" id="XP_629493.1">
    <property type="nucleotide sequence ID" value="XM_629491.1"/>
</dbReference>
<dbReference type="KEGG" id="ddi:DDB_G0292568"/>
<accession>Q54D27</accession>
<feature type="compositionally biased region" description="Low complexity" evidence="1">
    <location>
        <begin position="157"/>
        <end position="166"/>
    </location>
</feature>
<dbReference type="GeneID" id="8628742"/>
<feature type="compositionally biased region" description="Low complexity" evidence="1">
    <location>
        <begin position="112"/>
        <end position="121"/>
    </location>
</feature>
<protein>
    <submittedName>
        <fullName evidence="3">Uncharacterized protein</fullName>
    </submittedName>
</protein>
<keyword evidence="2" id="KW-0812">Transmembrane</keyword>
<sequence>MNRSKNLIKVLNNVIINNNGNKNLSFPLSYISTNVSFQSNNTGISKRNYFTNNKIIFSQSSNKNESVNEQKQESEQSPKIEETTQQPQEPLKTEETIQLKTEDNTQPKTEEATQQQTSQESPKTEDNTQPKTEDNTQPKTEDNTQPKTEEQSKTENNEQQQQQQQQTEEKPKTLKEKIISKLKWGTIIGSITGSIFFLFYESYLRGTLPYRMTMKLVDNDVDVLRAFGGHITGIKWYKCFLNPIFGWVQNEEGGYNSWTVLRIPITRFIAPPPPAPKDGQPPIEPIVLPEDELFKGYDGGVQEGIIYARLDKNSANFFDWRFEDLQIHCDNLQVIKIVDSEKNKVKV</sequence>
<dbReference type="PaxDb" id="44689-DDB0184446"/>
<proteinExistence type="predicted"/>
<feature type="transmembrane region" description="Helical" evidence="2">
    <location>
        <begin position="182"/>
        <end position="200"/>
    </location>
</feature>
<name>Q54D27_DICDI</name>
<dbReference type="Proteomes" id="UP000002195">
    <property type="component" value="Unassembled WGS sequence"/>
</dbReference>
<reference evidence="3 4" key="1">
    <citation type="journal article" date="2005" name="Nature">
        <title>The genome of the social amoeba Dictyostelium discoideum.</title>
        <authorList>
            <consortium name="The Dictyostelium discoideum Sequencing Consortium"/>
            <person name="Eichinger L."/>
            <person name="Pachebat J.A."/>
            <person name="Glockner G."/>
            <person name="Rajandream M.A."/>
            <person name="Sucgang R."/>
            <person name="Berriman M."/>
            <person name="Song J."/>
            <person name="Olsen R."/>
            <person name="Szafranski K."/>
            <person name="Xu Q."/>
            <person name="Tunggal B."/>
            <person name="Kummerfeld S."/>
            <person name="Madera M."/>
            <person name="Konfortov B.A."/>
            <person name="Rivero F."/>
            <person name="Bankier A.T."/>
            <person name="Lehmann R."/>
            <person name="Hamlin N."/>
            <person name="Davies R."/>
            <person name="Gaudet P."/>
            <person name="Fey P."/>
            <person name="Pilcher K."/>
            <person name="Chen G."/>
            <person name="Saunders D."/>
            <person name="Sodergren E."/>
            <person name="Davis P."/>
            <person name="Kerhornou A."/>
            <person name="Nie X."/>
            <person name="Hall N."/>
            <person name="Anjard C."/>
            <person name="Hemphill L."/>
            <person name="Bason N."/>
            <person name="Farbrother P."/>
            <person name="Desany B."/>
            <person name="Just E."/>
            <person name="Morio T."/>
            <person name="Rost R."/>
            <person name="Churcher C."/>
            <person name="Cooper J."/>
            <person name="Haydock S."/>
            <person name="van Driessche N."/>
            <person name="Cronin A."/>
            <person name="Goodhead I."/>
            <person name="Muzny D."/>
            <person name="Mourier T."/>
            <person name="Pain A."/>
            <person name="Lu M."/>
            <person name="Harper D."/>
            <person name="Lindsay R."/>
            <person name="Hauser H."/>
            <person name="James K."/>
            <person name="Quiles M."/>
            <person name="Madan Babu M."/>
            <person name="Saito T."/>
            <person name="Buchrieser C."/>
            <person name="Wardroper A."/>
            <person name="Felder M."/>
            <person name="Thangavelu M."/>
            <person name="Johnson D."/>
            <person name="Knights A."/>
            <person name="Loulseged H."/>
            <person name="Mungall K."/>
            <person name="Oliver K."/>
            <person name="Price C."/>
            <person name="Quail M.A."/>
            <person name="Urushihara H."/>
            <person name="Hernandez J."/>
            <person name="Rabbinowitsch E."/>
            <person name="Steffen D."/>
            <person name="Sanders M."/>
            <person name="Ma J."/>
            <person name="Kohara Y."/>
            <person name="Sharp S."/>
            <person name="Simmonds M."/>
            <person name="Spiegler S."/>
            <person name="Tivey A."/>
            <person name="Sugano S."/>
            <person name="White B."/>
            <person name="Walker D."/>
            <person name="Woodward J."/>
            <person name="Winckler T."/>
            <person name="Tanaka Y."/>
            <person name="Shaulsky G."/>
            <person name="Schleicher M."/>
            <person name="Weinstock G."/>
            <person name="Rosenthal A."/>
            <person name="Cox E.C."/>
            <person name="Chisholm R.L."/>
            <person name="Gibbs R."/>
            <person name="Loomis W.F."/>
            <person name="Platzer M."/>
            <person name="Kay R.R."/>
            <person name="Williams J."/>
            <person name="Dear P.H."/>
            <person name="Noegel A.A."/>
            <person name="Barrell B."/>
            <person name="Kuspa A."/>
        </authorList>
    </citation>
    <scope>NUCLEOTIDE SEQUENCE [LARGE SCALE GENOMIC DNA]</scope>
    <source>
        <strain evidence="3 4">AX4</strain>
    </source>
</reference>
<comment type="caution">
    <text evidence="3">The sequence shown here is derived from an EMBL/GenBank/DDBJ whole genome shotgun (WGS) entry which is preliminary data.</text>
</comment>
<evidence type="ECO:0000313" key="4">
    <source>
        <dbReference type="Proteomes" id="UP000002195"/>
    </source>
</evidence>
<feature type="region of interest" description="Disordered" evidence="1">
    <location>
        <begin position="61"/>
        <end position="173"/>
    </location>
</feature>